<dbReference type="Pfam" id="PF13510">
    <property type="entry name" value="Fer2_4"/>
    <property type="match status" value="1"/>
</dbReference>
<dbReference type="GO" id="GO:0051536">
    <property type="term" value="F:iron-sulfur cluster binding"/>
    <property type="evidence" value="ECO:0007669"/>
    <property type="project" value="InterPro"/>
</dbReference>
<dbReference type="GO" id="GO:0016491">
    <property type="term" value="F:oxidoreductase activity"/>
    <property type="evidence" value="ECO:0007669"/>
    <property type="project" value="UniProtKB-KW"/>
</dbReference>
<keyword evidence="1" id="KW-0560">Oxidoreductase</keyword>
<dbReference type="Pfam" id="PF13450">
    <property type="entry name" value="NAD_binding_8"/>
    <property type="match status" value="1"/>
</dbReference>
<name>A0AAU8APY4_9RHOB</name>
<geneLocation type="plasmid" evidence="2">
    <name>unnamed1</name>
</geneLocation>
<dbReference type="AlphaFoldDB" id="A0AAU8APY4"/>
<dbReference type="PANTHER" id="PTHR42949:SF3">
    <property type="entry name" value="ANAEROBIC GLYCEROL-3-PHOSPHATE DEHYDROGENASE SUBUNIT B"/>
    <property type="match status" value="1"/>
</dbReference>
<dbReference type="PRINTS" id="PR00469">
    <property type="entry name" value="PNDRDTASEII"/>
</dbReference>
<organism evidence="2">
    <name type="scientific">Alloyangia sp. H15</name>
    <dbReference type="NCBI Taxonomy" id="3029062"/>
    <lineage>
        <taxon>Bacteria</taxon>
        <taxon>Pseudomonadati</taxon>
        <taxon>Pseudomonadota</taxon>
        <taxon>Alphaproteobacteria</taxon>
        <taxon>Rhodobacterales</taxon>
        <taxon>Roseobacteraceae</taxon>
        <taxon>Alloyangia</taxon>
    </lineage>
</organism>
<protein>
    <submittedName>
        <fullName evidence="2">FAD-dependent oxidoreductase</fullName>
    </submittedName>
</protein>
<evidence type="ECO:0000256" key="1">
    <source>
        <dbReference type="ARBA" id="ARBA00023002"/>
    </source>
</evidence>
<accession>A0AAU8APY4</accession>
<dbReference type="EMBL" id="CP123386">
    <property type="protein sequence ID" value="XCC97069.1"/>
    <property type="molecule type" value="Genomic_DNA"/>
</dbReference>
<dbReference type="Gene3D" id="3.10.20.440">
    <property type="entry name" value="2Fe-2S iron-sulphur cluster binding domain, sarcosine oxidase, alpha subunit, N-terminal domain"/>
    <property type="match status" value="1"/>
</dbReference>
<dbReference type="InterPro" id="IPR042204">
    <property type="entry name" value="2Fe-2S-bd_N"/>
</dbReference>
<dbReference type="Gene3D" id="3.50.50.60">
    <property type="entry name" value="FAD/NAD(P)-binding domain"/>
    <property type="match status" value="1"/>
</dbReference>
<dbReference type="InterPro" id="IPR051691">
    <property type="entry name" value="Metab_Enz_Cyan_OpOx_G3PDH"/>
</dbReference>
<proteinExistence type="predicted"/>
<dbReference type="RefSeq" id="WP_353475960.1">
    <property type="nucleotide sequence ID" value="NZ_CP123386.1"/>
</dbReference>
<sequence length="211" mass="21785">MSGDIFYWRGQPLPFAPGESVAHALGRAGIAEFGPGPTGTARAVFCGIGQCQMCLVEVAGRSAEACLTPAPRVCASRRNTAARRRSAMTEREILVVGAGLAGVGAAVELARAGQRVLVIDRAPRAGGAVHRQPLPGRAAISSHAARWDRLIAEAEALPIDWAFETRFAGLDHGGTALLGGGVNRLMRPAAVVLALGAREAVRPGPAGRCPA</sequence>
<dbReference type="SUPFAM" id="SSF54292">
    <property type="entry name" value="2Fe-2S ferredoxin-like"/>
    <property type="match status" value="1"/>
</dbReference>
<dbReference type="InterPro" id="IPR036010">
    <property type="entry name" value="2Fe-2S_ferredoxin-like_sf"/>
</dbReference>
<dbReference type="PANTHER" id="PTHR42949">
    <property type="entry name" value="ANAEROBIC GLYCEROL-3-PHOSPHATE DEHYDROGENASE SUBUNIT B"/>
    <property type="match status" value="1"/>
</dbReference>
<keyword evidence="2" id="KW-0614">Plasmid</keyword>
<gene>
    <name evidence="2" type="ORF">PVT71_23560</name>
</gene>
<reference evidence="2" key="1">
    <citation type="submission" date="2023-02" db="EMBL/GenBank/DDBJ databases">
        <title>Description and genomic characterization of Salipiger bruguierae sp. nov., isolated from the sediment of mangrove plant Bruguiera sexangula.</title>
        <authorList>
            <person name="Long M."/>
        </authorList>
    </citation>
    <scope>NUCLEOTIDE SEQUENCE</scope>
    <source>
        <strain evidence="2">H15</strain>
        <plasmid evidence="2">unnamed1</plasmid>
    </source>
</reference>
<dbReference type="SUPFAM" id="SSF51971">
    <property type="entry name" value="Nucleotide-binding domain"/>
    <property type="match status" value="1"/>
</dbReference>
<dbReference type="PRINTS" id="PR00368">
    <property type="entry name" value="FADPNR"/>
</dbReference>
<dbReference type="InterPro" id="IPR036188">
    <property type="entry name" value="FAD/NAD-bd_sf"/>
</dbReference>
<evidence type="ECO:0000313" key="2">
    <source>
        <dbReference type="EMBL" id="XCC97069.1"/>
    </source>
</evidence>